<comment type="subunit">
    <text evidence="1">Homodimer.</text>
</comment>
<gene>
    <name evidence="3" type="ORF">BWI95_21400</name>
</gene>
<dbReference type="KEGG" id="kco:BWI95_21400"/>
<reference evidence="3 4" key="1">
    <citation type="submission" date="2017-01" db="EMBL/GenBank/DDBJ databases">
        <authorList>
            <person name="Cao J.-M."/>
        </authorList>
    </citation>
    <scope>NUCLEOTIDE SEQUENCE [LARGE SCALE GENOMIC DNA]</scope>
    <source>
        <strain evidence="3 4">888-76</strain>
    </source>
</reference>
<dbReference type="PROSITE" id="PS51819">
    <property type="entry name" value="VOC"/>
    <property type="match status" value="1"/>
</dbReference>
<dbReference type="RefSeq" id="WP_054803818.1">
    <property type="nucleotide sequence ID" value="NZ_CP019445.1"/>
</dbReference>
<dbReference type="PANTHER" id="PTHR33993">
    <property type="entry name" value="GLYOXALASE-RELATED"/>
    <property type="match status" value="1"/>
</dbReference>
<evidence type="ECO:0000259" key="2">
    <source>
        <dbReference type="PROSITE" id="PS51819"/>
    </source>
</evidence>
<dbReference type="Proteomes" id="UP000187148">
    <property type="component" value="Chromosome"/>
</dbReference>
<dbReference type="Pfam" id="PF00903">
    <property type="entry name" value="Glyoxalase"/>
    <property type="match status" value="1"/>
</dbReference>
<dbReference type="PIRSF" id="PIRSF039020">
    <property type="entry name" value="EhpR"/>
    <property type="match status" value="1"/>
</dbReference>
<evidence type="ECO:0000256" key="1">
    <source>
        <dbReference type="PIRNR" id="PIRNR039020"/>
    </source>
</evidence>
<name>A0A830ZE44_9ENTR</name>
<keyword evidence="1" id="KW-0046">Antibiotic resistance</keyword>
<dbReference type="SUPFAM" id="SSF54593">
    <property type="entry name" value="Glyoxalase/Bleomycin resistance protein/Dihydroxybiphenyl dioxygenase"/>
    <property type="match status" value="1"/>
</dbReference>
<organism evidence="3 4">
    <name type="scientific">Kosakonia cowanii JCM 10956 = DSM 18146</name>
    <dbReference type="NCBI Taxonomy" id="1300165"/>
    <lineage>
        <taxon>Bacteria</taxon>
        <taxon>Pseudomonadati</taxon>
        <taxon>Pseudomonadota</taxon>
        <taxon>Gammaproteobacteria</taxon>
        <taxon>Enterobacterales</taxon>
        <taxon>Enterobacteriaceae</taxon>
        <taxon>Kosakonia</taxon>
    </lineage>
</organism>
<sequence>MIPNLFILYVSDPQRSSDFYQTLFQQAPDVVLPTWAAFSFTNGLNLGLWSTRAADFLSGGEGNRMEMSFMVQDSAAVDALYQQWLALGVEMEQPPAQAVFGRTFVARDPDGHRIRVCIPD</sequence>
<evidence type="ECO:0000313" key="3">
    <source>
        <dbReference type="EMBL" id="APZ07414.1"/>
    </source>
</evidence>
<dbReference type="InterPro" id="IPR029068">
    <property type="entry name" value="Glyas_Bleomycin-R_OHBP_Dase"/>
</dbReference>
<accession>A0A830ZE44</accession>
<dbReference type="InterPro" id="IPR037523">
    <property type="entry name" value="VOC_core"/>
</dbReference>
<evidence type="ECO:0000313" key="4">
    <source>
        <dbReference type="Proteomes" id="UP000187148"/>
    </source>
</evidence>
<dbReference type="AlphaFoldDB" id="A0A830ZE44"/>
<protein>
    <recommendedName>
        <fullName evidence="1">Phenazine antibiotic resistance protein</fullName>
    </recommendedName>
</protein>
<dbReference type="EMBL" id="CP019445">
    <property type="protein sequence ID" value="APZ07414.1"/>
    <property type="molecule type" value="Genomic_DNA"/>
</dbReference>
<dbReference type="Gene3D" id="3.30.720.120">
    <property type="match status" value="1"/>
</dbReference>
<comment type="function">
    <text evidence="1">Required for resistance to the phenazine antibiotic.</text>
</comment>
<dbReference type="GO" id="GO:0042803">
    <property type="term" value="F:protein homodimerization activity"/>
    <property type="evidence" value="ECO:0007669"/>
    <property type="project" value="UniProtKB-UniRule"/>
</dbReference>
<dbReference type="InterPro" id="IPR004360">
    <property type="entry name" value="Glyas_Fos-R_dOase_dom"/>
</dbReference>
<dbReference type="InterPro" id="IPR052164">
    <property type="entry name" value="Anthracycline_SecMetBiosynth"/>
</dbReference>
<proteinExistence type="predicted"/>
<dbReference type="Gene3D" id="3.30.720.110">
    <property type="match status" value="1"/>
</dbReference>
<dbReference type="GO" id="GO:0046677">
    <property type="term" value="P:response to antibiotic"/>
    <property type="evidence" value="ECO:0007669"/>
    <property type="project" value="UniProtKB-UniRule"/>
</dbReference>
<keyword evidence="4" id="KW-1185">Reference proteome</keyword>
<dbReference type="InterPro" id="IPR026275">
    <property type="entry name" value="Glyoxalase/dOase/EhpR"/>
</dbReference>
<feature type="domain" description="VOC" evidence="2">
    <location>
        <begin position="2"/>
        <end position="119"/>
    </location>
</feature>